<dbReference type="RefSeq" id="WP_004071589.1">
    <property type="nucleotide sequence ID" value="NZ_CM001488.1"/>
</dbReference>
<dbReference type="GO" id="GO:0004016">
    <property type="term" value="F:adenylate cyclase activity"/>
    <property type="evidence" value="ECO:0007669"/>
    <property type="project" value="InterPro"/>
</dbReference>
<dbReference type="Pfam" id="PF12633">
    <property type="entry name" value="Adenyl_cycl_N"/>
    <property type="match status" value="1"/>
</dbReference>
<dbReference type="InterPro" id="IPR000274">
    <property type="entry name" value="Adenylate_cyclase_1"/>
</dbReference>
<dbReference type="InterPro" id="IPR024685">
    <property type="entry name" value="Adenylate_cyclase_1_N"/>
</dbReference>
<dbReference type="PANTHER" id="PTHR38760:SF1">
    <property type="entry name" value="ADENYLATE CYCLASE"/>
    <property type="match status" value="1"/>
</dbReference>
<sequence length="668" mass="77274">MRDASAPTENTLATKLTRMKAAFSNYNVVRMREALRYLSGPKLELFIKIPFLIHINHPQFEGYVPEAPEACGIYNFKNSGFYKALLDMEEVPGDILETKTDIKDPCVLGFYHIGSLGTFTQSAQSDFDYWVIIDRTGFTEQRYYNFEKKLNHIVKFARENFDQEVTFFIMDQADIRKNCYAGFEEPETMIAPKLFLKEEFYRTFLMIAGKIPIWTILPANMPQGTYDRLVEHLFRQPELAFLLKNFLDLGKVEMPSVKDIYQGIRWHICKSKEDPVKALLKATMILSHITNEKDSAMLLCDQLKQKFAKAGIDDCESDPYKIVFDRVLHYHQVHAPDGLKLIKTAIFLRLCGYPKVRLPEPGSPKKQLIDKYIRTWNVPPSQVKKLISYPNWPEQGKQLLDSTLIQRLAGMYEQISAKGKAIEKNLPPAEQRNMKILNNKVKERLNKEAGKIPSSSNFLTRHSFPFLSIKENSMGEWILSAALSNTIHDSSVIHTSKTFLGLMGWIMENRLYRRDKTQIKLKTRLKLYESKAQPVSTDALYLIMQPVKPLFDGCFEYDARWTKIVILLVCPSARCGVTQVELLALNSWGELFLDLLRLDTEGVLDDRYRKIADKINQYAGEEIRLFFFQMAQNRDENAVYGIKQFLAERFLMHRPGTAKRTRPMLDKL</sequence>
<protein>
    <submittedName>
        <fullName evidence="2">Adenylate cyclase</fullName>
    </submittedName>
</protein>
<proteinExistence type="predicted"/>
<accession>I5AZY9</accession>
<keyword evidence="3" id="KW-1185">Reference proteome</keyword>
<evidence type="ECO:0000313" key="2">
    <source>
        <dbReference type="EMBL" id="EIM62802.1"/>
    </source>
</evidence>
<dbReference type="Proteomes" id="UP000005778">
    <property type="component" value="Chromosome"/>
</dbReference>
<feature type="domain" description="Adenylate cyclase class-I N-terminal" evidence="1">
    <location>
        <begin position="16"/>
        <end position="214"/>
    </location>
</feature>
<dbReference type="GO" id="GO:0006171">
    <property type="term" value="P:cAMP biosynthetic process"/>
    <property type="evidence" value="ECO:0007669"/>
    <property type="project" value="InterPro"/>
</dbReference>
<reference evidence="2 3" key="2">
    <citation type="submission" date="2012-02" db="EMBL/GenBank/DDBJ databases">
        <title>Improved High-Quality Draft sequence of Desulfobacter postgatei 2ac9.</title>
        <authorList>
            <consortium name="US DOE Joint Genome Institute"/>
            <person name="Lucas S."/>
            <person name="Han J."/>
            <person name="Lapidus A."/>
            <person name="Cheng J.-F."/>
            <person name="Goodwin L."/>
            <person name="Pitluck S."/>
            <person name="Peters L."/>
            <person name="Ovchinnikova G."/>
            <person name="Held B."/>
            <person name="Detter J.C."/>
            <person name="Han C."/>
            <person name="Tapia R."/>
            <person name="Land M."/>
            <person name="Hauser L."/>
            <person name="Kyrpides N."/>
            <person name="Ivanova N."/>
            <person name="Pagani I."/>
            <person name="Orellana R."/>
            <person name="Lovley D."/>
            <person name="Woyke T."/>
        </authorList>
    </citation>
    <scope>NUCLEOTIDE SEQUENCE [LARGE SCALE GENOMIC DNA]</scope>
    <source>
        <strain evidence="2 3">2ac9</strain>
    </source>
</reference>
<dbReference type="AlphaFoldDB" id="I5AZY9"/>
<name>I5AZY9_9BACT</name>
<dbReference type="EMBL" id="CM001488">
    <property type="protein sequence ID" value="EIM62802.1"/>
    <property type="molecule type" value="Genomic_DNA"/>
</dbReference>
<dbReference type="PANTHER" id="PTHR38760">
    <property type="entry name" value="ADENYLATE CYCLASE"/>
    <property type="match status" value="1"/>
</dbReference>
<dbReference type="OrthoDB" id="5436892at2"/>
<gene>
    <name evidence="2" type="ORF">DespoDRAFT_00818</name>
</gene>
<reference evidence="2 3" key="1">
    <citation type="submission" date="2011-09" db="EMBL/GenBank/DDBJ databases">
        <authorList>
            <consortium name="US DOE Joint Genome Institute (JGI-PGF)"/>
            <person name="Lucas S."/>
            <person name="Han J."/>
            <person name="Lapidus A."/>
            <person name="Cheng J.-F."/>
            <person name="Goodwin L."/>
            <person name="Pitluck S."/>
            <person name="Peters L."/>
            <person name="Land M.L."/>
            <person name="Hauser L."/>
            <person name="Orellana R."/>
            <person name="Lovley D."/>
            <person name="Woyke T.J."/>
        </authorList>
    </citation>
    <scope>NUCLEOTIDE SEQUENCE [LARGE SCALE GENOMIC DNA]</scope>
    <source>
        <strain evidence="2 3">2ac9</strain>
    </source>
</reference>
<dbReference type="Pfam" id="PF01295">
    <property type="entry name" value="Adenylate_cycl"/>
    <property type="match status" value="1"/>
</dbReference>
<organism evidence="2 3">
    <name type="scientific">Desulfobacter postgatei 2ac9</name>
    <dbReference type="NCBI Taxonomy" id="879212"/>
    <lineage>
        <taxon>Bacteria</taxon>
        <taxon>Pseudomonadati</taxon>
        <taxon>Thermodesulfobacteriota</taxon>
        <taxon>Desulfobacteria</taxon>
        <taxon>Desulfobacterales</taxon>
        <taxon>Desulfobacteraceae</taxon>
        <taxon>Desulfobacter</taxon>
    </lineage>
</organism>
<dbReference type="STRING" id="879212.DespoDRAFT_00818"/>
<evidence type="ECO:0000259" key="1">
    <source>
        <dbReference type="Pfam" id="PF12633"/>
    </source>
</evidence>
<evidence type="ECO:0000313" key="3">
    <source>
        <dbReference type="Proteomes" id="UP000005778"/>
    </source>
</evidence>
<dbReference type="HOGENOM" id="CLU_013280_1_0_7"/>
<dbReference type="eggNOG" id="COG3072">
    <property type="taxonomic scope" value="Bacteria"/>
</dbReference>